<keyword evidence="9" id="KW-1185">Reference proteome</keyword>
<dbReference type="GO" id="GO:0003677">
    <property type="term" value="F:DNA binding"/>
    <property type="evidence" value="ECO:0007669"/>
    <property type="project" value="UniProtKB-KW"/>
</dbReference>
<name>A0A7R8H3F7_LEPSM</name>
<dbReference type="Proteomes" id="UP000675881">
    <property type="component" value="Chromosome 13"/>
</dbReference>
<keyword evidence="7" id="KW-0238">DNA-binding</keyword>
<evidence type="ECO:0000256" key="7">
    <source>
        <dbReference type="RuleBase" id="RU368003"/>
    </source>
</evidence>
<evidence type="ECO:0000256" key="5">
    <source>
        <dbReference type="ARBA" id="ARBA00022884"/>
    </source>
</evidence>
<keyword evidence="6 7" id="KW-0539">Nucleus</keyword>
<protein>
    <recommendedName>
        <fullName evidence="3 7">Nuclear nucleic acid-binding protein C1D</fullName>
    </recommendedName>
</protein>
<sequence length="160" mass="18394">MSTNTNEESFPQELKETITDFHMNLKSGENVLGKLLNQKPDLDELTPVERARLELVSAFALNSLVWVSLRTKGVNPKDTQLKAELDRIKLGMLRLKEIKDKARRGKINLPAAKRFIKAGVNLQTKFKIVHYDGKEWFLGPCWRSIYHIIMGLRDIICQSM</sequence>
<accession>A0A7R8H3F7</accession>
<evidence type="ECO:0000313" key="9">
    <source>
        <dbReference type="Proteomes" id="UP000675881"/>
    </source>
</evidence>
<gene>
    <name evidence="8" type="ORF">LSAA_4378</name>
</gene>
<dbReference type="GO" id="GO:0000178">
    <property type="term" value="C:exosome (RNase complex)"/>
    <property type="evidence" value="ECO:0007669"/>
    <property type="project" value="TreeGrafter"/>
</dbReference>
<dbReference type="InterPro" id="IPR011082">
    <property type="entry name" value="Exosome-assoc_fac/DNA_repair"/>
</dbReference>
<evidence type="ECO:0000256" key="1">
    <source>
        <dbReference type="ARBA" id="ARBA00004123"/>
    </source>
</evidence>
<evidence type="ECO:0000256" key="6">
    <source>
        <dbReference type="ARBA" id="ARBA00023242"/>
    </source>
</evidence>
<evidence type="ECO:0000256" key="4">
    <source>
        <dbReference type="ARBA" id="ARBA00022552"/>
    </source>
</evidence>
<dbReference type="Pfam" id="PF04000">
    <property type="entry name" value="Sas10_Utp3"/>
    <property type="match status" value="1"/>
</dbReference>
<keyword evidence="4 7" id="KW-0698">rRNA processing</keyword>
<proteinExistence type="inferred from homology"/>
<dbReference type="PANTHER" id="PTHR15341">
    <property type="entry name" value="SUN-COR STEROID HORMONE RECEPTOR CO-REPRESSOR"/>
    <property type="match status" value="1"/>
</dbReference>
<dbReference type="GO" id="GO:0005737">
    <property type="term" value="C:cytoplasm"/>
    <property type="evidence" value="ECO:0007669"/>
    <property type="project" value="UniProtKB-SubCell"/>
</dbReference>
<dbReference type="GO" id="GO:0003723">
    <property type="term" value="F:RNA binding"/>
    <property type="evidence" value="ECO:0007669"/>
    <property type="project" value="UniProtKB-UniRule"/>
</dbReference>
<dbReference type="GO" id="GO:0005730">
    <property type="term" value="C:nucleolus"/>
    <property type="evidence" value="ECO:0007669"/>
    <property type="project" value="UniProtKB-SubCell"/>
</dbReference>
<dbReference type="EMBL" id="HG994592">
    <property type="protein sequence ID" value="CAF2830736.1"/>
    <property type="molecule type" value="Genomic_DNA"/>
</dbReference>
<keyword evidence="7" id="KW-0963">Cytoplasm</keyword>
<organism evidence="8 9">
    <name type="scientific">Lepeophtheirus salmonis</name>
    <name type="common">Salmon louse</name>
    <name type="synonym">Caligus salmonis</name>
    <dbReference type="NCBI Taxonomy" id="72036"/>
    <lineage>
        <taxon>Eukaryota</taxon>
        <taxon>Metazoa</taxon>
        <taxon>Ecdysozoa</taxon>
        <taxon>Arthropoda</taxon>
        <taxon>Crustacea</taxon>
        <taxon>Multicrustacea</taxon>
        <taxon>Hexanauplia</taxon>
        <taxon>Copepoda</taxon>
        <taxon>Siphonostomatoida</taxon>
        <taxon>Caligidae</taxon>
        <taxon>Lepeophtheirus</taxon>
    </lineage>
</organism>
<comment type="function">
    <text evidence="7">Plays a role in the recruitment of the exosome to pre-rRNA to mediate the 3'-5' end processing of the 5.8S rRNA.</text>
</comment>
<evidence type="ECO:0000313" key="8">
    <source>
        <dbReference type="EMBL" id="CAF2830736.1"/>
    </source>
</evidence>
<dbReference type="PANTHER" id="PTHR15341:SF3">
    <property type="entry name" value="NUCLEAR NUCLEIC ACID-BINDING PROTEIN C1D"/>
    <property type="match status" value="1"/>
</dbReference>
<dbReference type="InterPro" id="IPR007146">
    <property type="entry name" value="Sas10/Utp3/C1D"/>
</dbReference>
<dbReference type="GO" id="GO:0000460">
    <property type="term" value="P:maturation of 5.8S rRNA"/>
    <property type="evidence" value="ECO:0007669"/>
    <property type="project" value="TreeGrafter"/>
</dbReference>
<dbReference type="OrthoDB" id="1421013at2759"/>
<evidence type="ECO:0000256" key="3">
    <source>
        <dbReference type="ARBA" id="ARBA00015212"/>
    </source>
</evidence>
<evidence type="ECO:0000256" key="2">
    <source>
        <dbReference type="ARBA" id="ARBA00009154"/>
    </source>
</evidence>
<comment type="subcellular location">
    <subcellularLocation>
        <location evidence="7">Cytoplasm</location>
    </subcellularLocation>
    <subcellularLocation>
        <location evidence="7">Nucleus</location>
        <location evidence="7">Nucleolus</location>
    </subcellularLocation>
    <subcellularLocation>
        <location evidence="1 7">Nucleus</location>
    </subcellularLocation>
</comment>
<dbReference type="GO" id="GO:0010468">
    <property type="term" value="P:regulation of gene expression"/>
    <property type="evidence" value="ECO:0007669"/>
    <property type="project" value="TreeGrafter"/>
</dbReference>
<comment type="subunit">
    <text evidence="7">Monomer and homodimer.</text>
</comment>
<keyword evidence="5 7" id="KW-0694">RNA-binding</keyword>
<comment type="similarity">
    <text evidence="2 7">Belongs to the C1D family.</text>
</comment>
<dbReference type="AlphaFoldDB" id="A0A7R8H3F7"/>
<reference evidence="8" key="1">
    <citation type="submission" date="2021-02" db="EMBL/GenBank/DDBJ databases">
        <authorList>
            <person name="Bekaert M."/>
        </authorList>
    </citation>
    <scope>NUCLEOTIDE SEQUENCE</scope>
    <source>
        <strain evidence="8">IoA-00</strain>
    </source>
</reference>